<evidence type="ECO:0000256" key="1">
    <source>
        <dbReference type="SAM" id="MobiDB-lite"/>
    </source>
</evidence>
<accession>A0ABP9NC35</accession>
<dbReference type="InterPro" id="IPR011990">
    <property type="entry name" value="TPR-like_helical_dom_sf"/>
</dbReference>
<comment type="caution">
    <text evidence="2">The sequence shown here is derived from an EMBL/GenBank/DDBJ whole genome shotgun (WGS) entry which is preliminary data.</text>
</comment>
<dbReference type="RefSeq" id="WP_345602895.1">
    <property type="nucleotide sequence ID" value="NZ_BAABJO010000002.1"/>
</dbReference>
<sequence length="1323" mass="139214">MDAEPGIDPHRVAEVIAAGPDGAGRRGSGYRVASGVVLTAAHAVADARAVRLRFDADTPGEWSTPAVEVVADPASDLAALLVDAPDVVPACAFGRIGDGPDVAPVTAVGFPRFKLRDYAAPLSGSYRDSHHAVGTVAPLSNRRSRRLEVDVPPPERDPDPRASPWEGMSGAALWAGRRIVGVVTDHHRSDGLGRLAAARVTELLDEGAGGSARRLREVLGLPPRLPDVAGPGAASYRLQIQDIAPDELLGREEELRALAGFTEQYGWWEGPPWAGKTALMAWFALHPPRDVDVVAYFAGTGGGTFLVAVSEQLAVLADRPFDAPVTNADLRRGLLGLVEAATGRCRAAGRRLVIVVDGLDEDTGPATREPGMAALLPRRPPPGTTVLVTSRPDHLLPRDVPPDHPLHRCSRHRLPVSPHARDVELFAQRELAERLREGPLHEELIGLITASGGGLTRDDLAELSGASPFGVADLLAGAFGRSVATRTNRGYVLAHRALRDAAERELGSHLDKYRGRLAGWCEDHRRRGWPPDTPGYLLHDFPRVLAASGDVARLAALAADPRRHERLLDATGGDAAALDEIALAQRLGADEREPDLLAATLLALRREELTDRNKRVPVRLPAVWAALGRRDRAAALAMGFPKRKRRAAALAAAACAAACAGRLDDAEVLAARVPDEGRRDGALATMAVAAAVHDPDRALGWARRCSTERRTGALARVAATLAGRDRQRSRDVVAELAAAPLGHGSRVAVALAAAAVGEPDRAEALVAGIPRGGFRSRALAEVAVALADAGEASRAEEVAGTVRRPGLRLPVQAALVRCAVRRGDGAAARRQLAALHDTARRAAHPGDALVELLALARTVADPAVVAELLRGSERLVTERIGRDQRDWARARLAVAHAAVGDTGRAEALLDLLPDGDRTADALVEIAEHAARSGHADRAEALVRRVPGDGRRMRALADVAAALTARDPRRAEVIAVEAENMARRTSDAHRLATMADRVVDGLVALDEARAARAVAERIAEPSARDAALGRVATAFATSGAVEDAITLARALDEPEHRSWALVGICEAQAARGDRDGAAATAAAVRAEPSGDGYTRVVAFLLLSAALRTAGAVEDAERLRAAATAQAVDDVADPGQRARAIAQLAVTLEGAGDPVRAAVIARRTGAMLANIDDRGRQDRARTRVVEVFAAAGRTTWADAVARPIAGAAARVRALAALAAATPGDADRAWTLLSRAEEALPTIESAEERAAATGRIAIAATVVLAAGTAPEHDRRAWAGRLVAALLGTECWVEAVPALARLDRAAFDALARWLGEHPHCDGILGKP</sequence>
<keyword evidence="3" id="KW-1185">Reference proteome</keyword>
<reference evidence="3" key="1">
    <citation type="journal article" date="2019" name="Int. J. Syst. Evol. Microbiol.">
        <title>The Global Catalogue of Microorganisms (GCM) 10K type strain sequencing project: providing services to taxonomists for standard genome sequencing and annotation.</title>
        <authorList>
            <consortium name="The Broad Institute Genomics Platform"/>
            <consortium name="The Broad Institute Genome Sequencing Center for Infectious Disease"/>
            <person name="Wu L."/>
            <person name="Ma J."/>
        </authorList>
    </citation>
    <scope>NUCLEOTIDE SEQUENCE [LARGE SCALE GENOMIC DNA]</scope>
    <source>
        <strain evidence="3">JCM 18302</strain>
    </source>
</reference>
<dbReference type="Gene3D" id="2.40.10.120">
    <property type="match status" value="1"/>
</dbReference>
<dbReference type="Pfam" id="PF13365">
    <property type="entry name" value="Trypsin_2"/>
    <property type="match status" value="1"/>
</dbReference>
<gene>
    <name evidence="2" type="ORF">GCM10023320_04710</name>
</gene>
<organism evidence="2 3">
    <name type="scientific">Pseudonocardia adelaidensis</name>
    <dbReference type="NCBI Taxonomy" id="648754"/>
    <lineage>
        <taxon>Bacteria</taxon>
        <taxon>Bacillati</taxon>
        <taxon>Actinomycetota</taxon>
        <taxon>Actinomycetes</taxon>
        <taxon>Pseudonocardiales</taxon>
        <taxon>Pseudonocardiaceae</taxon>
        <taxon>Pseudonocardia</taxon>
    </lineage>
</organism>
<evidence type="ECO:0000313" key="3">
    <source>
        <dbReference type="Proteomes" id="UP001500804"/>
    </source>
</evidence>
<protein>
    <recommendedName>
        <fullName evidence="4">Trypsin-like peptidase</fullName>
    </recommendedName>
</protein>
<dbReference type="Proteomes" id="UP001500804">
    <property type="component" value="Unassembled WGS sequence"/>
</dbReference>
<dbReference type="Gene3D" id="1.25.40.10">
    <property type="entry name" value="Tetratricopeptide repeat domain"/>
    <property type="match status" value="3"/>
</dbReference>
<feature type="compositionally biased region" description="Basic and acidic residues" evidence="1">
    <location>
        <begin position="146"/>
        <end position="160"/>
    </location>
</feature>
<dbReference type="SUPFAM" id="SSF50494">
    <property type="entry name" value="Trypsin-like serine proteases"/>
    <property type="match status" value="1"/>
</dbReference>
<evidence type="ECO:0008006" key="4">
    <source>
        <dbReference type="Google" id="ProtNLM"/>
    </source>
</evidence>
<evidence type="ECO:0000313" key="2">
    <source>
        <dbReference type="EMBL" id="GAA5111616.1"/>
    </source>
</evidence>
<name>A0ABP9NC35_9PSEU</name>
<feature type="region of interest" description="Disordered" evidence="1">
    <location>
        <begin position="133"/>
        <end position="165"/>
    </location>
</feature>
<dbReference type="InterPro" id="IPR009003">
    <property type="entry name" value="Peptidase_S1_PA"/>
</dbReference>
<dbReference type="EMBL" id="BAABJO010000002">
    <property type="protein sequence ID" value="GAA5111616.1"/>
    <property type="molecule type" value="Genomic_DNA"/>
</dbReference>
<proteinExistence type="predicted"/>